<evidence type="ECO:0000313" key="9">
    <source>
        <dbReference type="EMBL" id="CAH2013165.1"/>
    </source>
</evidence>
<keyword evidence="7" id="KW-0539">Nucleus</keyword>
<dbReference type="GO" id="GO:0004518">
    <property type="term" value="F:nuclease activity"/>
    <property type="evidence" value="ECO:0007669"/>
    <property type="project" value="UniProtKB-KW"/>
</dbReference>
<dbReference type="GO" id="GO:0005634">
    <property type="term" value="C:nucleus"/>
    <property type="evidence" value="ECO:0007669"/>
    <property type="project" value="UniProtKB-SubCell"/>
</dbReference>
<dbReference type="PANTHER" id="PTHR22930:SF269">
    <property type="entry name" value="NUCLEASE HARBI1-LIKE PROTEIN"/>
    <property type="match status" value="1"/>
</dbReference>
<evidence type="ECO:0000256" key="2">
    <source>
        <dbReference type="ARBA" id="ARBA00004123"/>
    </source>
</evidence>
<evidence type="ECO:0000256" key="1">
    <source>
        <dbReference type="ARBA" id="ARBA00001968"/>
    </source>
</evidence>
<gene>
    <name evidence="9" type="ORF">ACAOBT_LOCUS33247</name>
</gene>
<dbReference type="GO" id="GO:0071897">
    <property type="term" value="P:DNA biosynthetic process"/>
    <property type="evidence" value="ECO:0007669"/>
    <property type="project" value="UniProtKB-ARBA"/>
</dbReference>
<evidence type="ECO:0000256" key="3">
    <source>
        <dbReference type="ARBA" id="ARBA00006958"/>
    </source>
</evidence>
<feature type="domain" description="DDE Tnp4" evidence="8">
    <location>
        <begin position="85"/>
        <end position="250"/>
    </location>
</feature>
<sequence length="282" mass="32515">MTTIDLKDAYFLISVNKKYLRFLFGSQRYEFRCIPFDLYTAPFLWTKMLRPIIKYFRMPKNQEEWLQIAKGFEKRWNFPHCLGSIDGKHCILQTPANSGSDYFNYKSTFSIVLLALVDYHNNFLFADVGCQGRISDGGVFAHTSFCKTLYAGTLKLPEESILPGRTENVPYVFVADDAFALHKHILKLYGGTHENNSPKRTFNYRLSRARRVVENAFGILSSVFRVLRKPILLKEDNAALVVLSCVYLHNFLRRSKTSRNIYAPPGSFDIEPNTRIGFIFSA</sequence>
<protein>
    <recommendedName>
        <fullName evidence="8">DDE Tnp4 domain-containing protein</fullName>
    </recommendedName>
</protein>
<dbReference type="GO" id="GO:0046872">
    <property type="term" value="F:metal ion binding"/>
    <property type="evidence" value="ECO:0007669"/>
    <property type="project" value="UniProtKB-KW"/>
</dbReference>
<name>A0A9P0Q7J2_ACAOB</name>
<dbReference type="EMBL" id="CAKOFQ010008277">
    <property type="protein sequence ID" value="CAH2013165.1"/>
    <property type="molecule type" value="Genomic_DNA"/>
</dbReference>
<evidence type="ECO:0000259" key="8">
    <source>
        <dbReference type="Pfam" id="PF13359"/>
    </source>
</evidence>
<dbReference type="OrthoDB" id="6617202at2759"/>
<comment type="similarity">
    <text evidence="3">Belongs to the HARBI1 family.</text>
</comment>
<dbReference type="AlphaFoldDB" id="A0A9P0Q7J2"/>
<evidence type="ECO:0000256" key="6">
    <source>
        <dbReference type="ARBA" id="ARBA00022801"/>
    </source>
</evidence>
<evidence type="ECO:0000313" key="10">
    <source>
        <dbReference type="Proteomes" id="UP001152888"/>
    </source>
</evidence>
<dbReference type="Pfam" id="PF13359">
    <property type="entry name" value="DDE_Tnp_4"/>
    <property type="match status" value="1"/>
</dbReference>
<organism evidence="9 10">
    <name type="scientific">Acanthoscelides obtectus</name>
    <name type="common">Bean weevil</name>
    <name type="synonym">Bruchus obtectus</name>
    <dbReference type="NCBI Taxonomy" id="200917"/>
    <lineage>
        <taxon>Eukaryota</taxon>
        <taxon>Metazoa</taxon>
        <taxon>Ecdysozoa</taxon>
        <taxon>Arthropoda</taxon>
        <taxon>Hexapoda</taxon>
        <taxon>Insecta</taxon>
        <taxon>Pterygota</taxon>
        <taxon>Neoptera</taxon>
        <taxon>Endopterygota</taxon>
        <taxon>Coleoptera</taxon>
        <taxon>Polyphaga</taxon>
        <taxon>Cucujiformia</taxon>
        <taxon>Chrysomeloidea</taxon>
        <taxon>Chrysomelidae</taxon>
        <taxon>Bruchinae</taxon>
        <taxon>Bruchini</taxon>
        <taxon>Acanthoscelides</taxon>
    </lineage>
</organism>
<comment type="caution">
    <text evidence="9">The sequence shown here is derived from an EMBL/GenBank/DDBJ whole genome shotgun (WGS) entry which is preliminary data.</text>
</comment>
<evidence type="ECO:0000256" key="7">
    <source>
        <dbReference type="ARBA" id="ARBA00023242"/>
    </source>
</evidence>
<comment type="subcellular location">
    <subcellularLocation>
        <location evidence="2">Nucleus</location>
    </subcellularLocation>
</comment>
<reference evidence="9" key="1">
    <citation type="submission" date="2022-03" db="EMBL/GenBank/DDBJ databases">
        <authorList>
            <person name="Sayadi A."/>
        </authorList>
    </citation>
    <scope>NUCLEOTIDE SEQUENCE</scope>
</reference>
<evidence type="ECO:0000256" key="5">
    <source>
        <dbReference type="ARBA" id="ARBA00022723"/>
    </source>
</evidence>
<dbReference type="PANTHER" id="PTHR22930">
    <property type="match status" value="1"/>
</dbReference>
<comment type="cofactor">
    <cofactor evidence="1">
        <name>a divalent metal cation</name>
        <dbReference type="ChEBI" id="CHEBI:60240"/>
    </cofactor>
</comment>
<dbReference type="Proteomes" id="UP001152888">
    <property type="component" value="Unassembled WGS sequence"/>
</dbReference>
<dbReference type="GO" id="GO:0016787">
    <property type="term" value="F:hydrolase activity"/>
    <property type="evidence" value="ECO:0007669"/>
    <property type="project" value="UniProtKB-KW"/>
</dbReference>
<accession>A0A9P0Q7J2</accession>
<dbReference type="InterPro" id="IPR045249">
    <property type="entry name" value="HARBI1-like"/>
</dbReference>
<dbReference type="SUPFAM" id="SSF56672">
    <property type="entry name" value="DNA/RNA polymerases"/>
    <property type="match status" value="1"/>
</dbReference>
<evidence type="ECO:0000256" key="4">
    <source>
        <dbReference type="ARBA" id="ARBA00022722"/>
    </source>
</evidence>
<dbReference type="InterPro" id="IPR027806">
    <property type="entry name" value="HARBI1_dom"/>
</dbReference>
<dbReference type="InterPro" id="IPR043502">
    <property type="entry name" value="DNA/RNA_pol_sf"/>
</dbReference>
<keyword evidence="5" id="KW-0479">Metal-binding</keyword>
<proteinExistence type="inferred from homology"/>
<keyword evidence="6" id="KW-0378">Hydrolase</keyword>
<keyword evidence="10" id="KW-1185">Reference proteome</keyword>
<keyword evidence="4" id="KW-0540">Nuclease</keyword>